<name>A0A7I4YQL6_HAECO</name>
<dbReference type="Gene3D" id="1.20.1070.10">
    <property type="entry name" value="Rhodopsin 7-helix transmembrane proteins"/>
    <property type="match status" value="1"/>
</dbReference>
<evidence type="ECO:0000256" key="1">
    <source>
        <dbReference type="SAM" id="Phobius"/>
    </source>
</evidence>
<dbReference type="Pfam" id="PF10323">
    <property type="entry name" value="7TM_GPCR_Srv"/>
    <property type="match status" value="1"/>
</dbReference>
<dbReference type="Proteomes" id="UP000025227">
    <property type="component" value="Unplaced"/>
</dbReference>
<accession>A0A7I4YQL6</accession>
<organism evidence="2 3">
    <name type="scientific">Haemonchus contortus</name>
    <name type="common">Barber pole worm</name>
    <dbReference type="NCBI Taxonomy" id="6289"/>
    <lineage>
        <taxon>Eukaryota</taxon>
        <taxon>Metazoa</taxon>
        <taxon>Ecdysozoa</taxon>
        <taxon>Nematoda</taxon>
        <taxon>Chromadorea</taxon>
        <taxon>Rhabditida</taxon>
        <taxon>Rhabditina</taxon>
        <taxon>Rhabditomorpha</taxon>
        <taxon>Strongyloidea</taxon>
        <taxon>Trichostrongylidae</taxon>
        <taxon>Haemonchus</taxon>
    </lineage>
</organism>
<dbReference type="InterPro" id="IPR019426">
    <property type="entry name" value="7TM_GPCR_serpentine_rcpt_Srv"/>
</dbReference>
<feature type="transmembrane region" description="Helical" evidence="1">
    <location>
        <begin position="119"/>
        <end position="138"/>
    </location>
</feature>
<dbReference type="PANTHER" id="PTHR31552">
    <property type="entry name" value="SERPENTINE RECEPTOR CLASS GAMMA"/>
    <property type="match status" value="1"/>
</dbReference>
<dbReference type="OrthoDB" id="5905228at2759"/>
<reference evidence="3" key="1">
    <citation type="submission" date="2020-12" db="UniProtKB">
        <authorList>
            <consortium name="WormBaseParasite"/>
        </authorList>
    </citation>
    <scope>IDENTIFICATION</scope>
    <source>
        <strain evidence="3">MHco3</strain>
    </source>
</reference>
<dbReference type="WBParaSite" id="HCON_00122240-00001">
    <property type="protein sequence ID" value="HCON_00122240-00001"/>
    <property type="gene ID" value="HCON_00122240"/>
</dbReference>
<proteinExistence type="predicted"/>
<feature type="transmembrane region" description="Helical" evidence="1">
    <location>
        <begin position="39"/>
        <end position="62"/>
    </location>
</feature>
<feature type="transmembrane region" description="Helical" evidence="1">
    <location>
        <begin position="211"/>
        <end position="231"/>
    </location>
</feature>
<evidence type="ECO:0000313" key="3">
    <source>
        <dbReference type="WBParaSite" id="HCON_00122240-00001"/>
    </source>
</evidence>
<protein>
    <submittedName>
        <fullName evidence="3">G protein-coupled receptor</fullName>
    </submittedName>
</protein>
<dbReference type="OMA" id="EYIHNAD"/>
<feature type="transmembrane region" description="Helical" evidence="1">
    <location>
        <begin position="6"/>
        <end position="27"/>
    </location>
</feature>
<dbReference type="SUPFAM" id="SSF81321">
    <property type="entry name" value="Family A G protein-coupled receptor-like"/>
    <property type="match status" value="1"/>
</dbReference>
<feature type="transmembrane region" description="Helical" evidence="1">
    <location>
        <begin position="74"/>
        <end position="98"/>
    </location>
</feature>
<keyword evidence="1" id="KW-0472">Membrane</keyword>
<feature type="transmembrane region" description="Helical" evidence="1">
    <location>
        <begin position="251"/>
        <end position="269"/>
    </location>
</feature>
<evidence type="ECO:0000313" key="2">
    <source>
        <dbReference type="Proteomes" id="UP000025227"/>
    </source>
</evidence>
<sequence>MDLLNVFHTTINGLIILSYLFVVLIIIRSKATVFKNGFFSIFVATGIADIASLFTNCTLRLIRELKLGEETKEIALISSIITYMALIAHLIGNMLITINRYSALCLMNKYDAIWTRRNVLIAVIVQYAVSFVLFAHVIRANVEYIHNADGTVIIKSFREKQIDLIARFTCFGACIIYAAVSLSLNTRLLIEWKRLSKTNGVPLHGHQDKGLLLYTLLVFVCTMLVCSQQIVRTISILTENTTLNLWIALQYVWMNELMVNVAPFSLMVLSSDFRQEVFNLFRCSKHRSSTSLFVAVPSTRRSAVKRF</sequence>
<keyword evidence="1" id="KW-1133">Transmembrane helix</keyword>
<keyword evidence="2" id="KW-1185">Reference proteome</keyword>
<keyword evidence="1" id="KW-0812">Transmembrane</keyword>
<dbReference type="AlphaFoldDB" id="A0A7I4YQL6"/>
<feature type="transmembrane region" description="Helical" evidence="1">
    <location>
        <begin position="164"/>
        <end position="190"/>
    </location>
</feature>